<protein>
    <recommendedName>
        <fullName evidence="2">HTH tetR-type domain-containing protein</fullName>
    </recommendedName>
</protein>
<feature type="non-terminal residue" evidence="3">
    <location>
        <position position="94"/>
    </location>
</feature>
<dbReference type="PANTHER" id="PTHR30055">
    <property type="entry name" value="HTH-TYPE TRANSCRIPTIONAL REGULATOR RUTR"/>
    <property type="match status" value="1"/>
</dbReference>
<dbReference type="PANTHER" id="PTHR30055:SF201">
    <property type="entry name" value="TRANSCRIPTIONAL REGULATORY PROTEIN"/>
    <property type="match status" value="1"/>
</dbReference>
<sequence length="94" mass="10489">GLNSPLDKIRIIRRIRHSHSEAAMPARTKPRISLRKAPQQARSAQLVADILEAAIHVLTRDGARRFTTARVAERAGVSVGSVYQYFPNKEAILF</sequence>
<dbReference type="Gene3D" id="1.10.357.10">
    <property type="entry name" value="Tetracycline Repressor, domain 2"/>
    <property type="match status" value="1"/>
</dbReference>
<comment type="caution">
    <text evidence="3">The sequence shown here is derived from an EMBL/GenBank/DDBJ whole genome shotgun (WGS) entry which is preliminary data.</text>
</comment>
<dbReference type="EMBL" id="BARU01015533">
    <property type="protein sequence ID" value="GAH52816.1"/>
    <property type="molecule type" value="Genomic_DNA"/>
</dbReference>
<evidence type="ECO:0000259" key="2">
    <source>
        <dbReference type="PROSITE" id="PS50977"/>
    </source>
</evidence>
<dbReference type="Pfam" id="PF00440">
    <property type="entry name" value="TetR_N"/>
    <property type="match status" value="1"/>
</dbReference>
<organism evidence="3">
    <name type="scientific">marine sediment metagenome</name>
    <dbReference type="NCBI Taxonomy" id="412755"/>
    <lineage>
        <taxon>unclassified sequences</taxon>
        <taxon>metagenomes</taxon>
        <taxon>ecological metagenomes</taxon>
    </lineage>
</organism>
<dbReference type="GO" id="GO:0000976">
    <property type="term" value="F:transcription cis-regulatory region binding"/>
    <property type="evidence" value="ECO:0007669"/>
    <property type="project" value="TreeGrafter"/>
</dbReference>
<reference evidence="3" key="1">
    <citation type="journal article" date="2014" name="Front. Microbiol.">
        <title>High frequency of phylogenetically diverse reductive dehalogenase-homologous genes in deep subseafloor sedimentary metagenomes.</title>
        <authorList>
            <person name="Kawai M."/>
            <person name="Futagami T."/>
            <person name="Toyoda A."/>
            <person name="Takaki Y."/>
            <person name="Nishi S."/>
            <person name="Hori S."/>
            <person name="Arai W."/>
            <person name="Tsubouchi T."/>
            <person name="Morono Y."/>
            <person name="Uchiyama I."/>
            <person name="Ito T."/>
            <person name="Fujiyama A."/>
            <person name="Inagaki F."/>
            <person name="Takami H."/>
        </authorList>
    </citation>
    <scope>NUCLEOTIDE SEQUENCE</scope>
    <source>
        <strain evidence="3">Expedition CK06-06</strain>
    </source>
</reference>
<feature type="domain" description="HTH tetR-type" evidence="2">
    <location>
        <begin position="44"/>
        <end position="94"/>
    </location>
</feature>
<dbReference type="PRINTS" id="PR00455">
    <property type="entry name" value="HTHTETR"/>
</dbReference>
<feature type="non-terminal residue" evidence="3">
    <location>
        <position position="1"/>
    </location>
</feature>
<dbReference type="AlphaFoldDB" id="X1G4G8"/>
<dbReference type="GO" id="GO:0003700">
    <property type="term" value="F:DNA-binding transcription factor activity"/>
    <property type="evidence" value="ECO:0007669"/>
    <property type="project" value="TreeGrafter"/>
</dbReference>
<dbReference type="PROSITE" id="PS50977">
    <property type="entry name" value="HTH_TETR_2"/>
    <property type="match status" value="1"/>
</dbReference>
<dbReference type="SUPFAM" id="SSF46689">
    <property type="entry name" value="Homeodomain-like"/>
    <property type="match status" value="1"/>
</dbReference>
<keyword evidence="1" id="KW-0238">DNA-binding</keyword>
<name>X1G4G8_9ZZZZ</name>
<evidence type="ECO:0000313" key="3">
    <source>
        <dbReference type="EMBL" id="GAH52816.1"/>
    </source>
</evidence>
<proteinExistence type="predicted"/>
<dbReference type="InterPro" id="IPR050109">
    <property type="entry name" value="HTH-type_TetR-like_transc_reg"/>
</dbReference>
<dbReference type="InterPro" id="IPR009057">
    <property type="entry name" value="Homeodomain-like_sf"/>
</dbReference>
<accession>X1G4G8</accession>
<gene>
    <name evidence="3" type="ORF">S03H2_26631</name>
</gene>
<evidence type="ECO:0000256" key="1">
    <source>
        <dbReference type="ARBA" id="ARBA00023125"/>
    </source>
</evidence>
<dbReference type="InterPro" id="IPR001647">
    <property type="entry name" value="HTH_TetR"/>
</dbReference>